<feature type="transmembrane region" description="Helical" evidence="5">
    <location>
        <begin position="168"/>
        <end position="188"/>
    </location>
</feature>
<organism evidence="7 8">
    <name type="scientific">Aspergillus tubingensis (strain CBS 134.48)</name>
    <dbReference type="NCBI Taxonomy" id="767770"/>
    <lineage>
        <taxon>Eukaryota</taxon>
        <taxon>Fungi</taxon>
        <taxon>Dikarya</taxon>
        <taxon>Ascomycota</taxon>
        <taxon>Pezizomycotina</taxon>
        <taxon>Eurotiomycetes</taxon>
        <taxon>Eurotiomycetidae</taxon>
        <taxon>Eurotiales</taxon>
        <taxon>Aspergillaceae</taxon>
        <taxon>Aspergillus</taxon>
        <taxon>Aspergillus subgen. Circumdati</taxon>
    </lineage>
</organism>
<accession>A0A1L9NEP5</accession>
<feature type="transmembrane region" description="Helical" evidence="5">
    <location>
        <begin position="21"/>
        <end position="41"/>
    </location>
</feature>
<evidence type="ECO:0000256" key="2">
    <source>
        <dbReference type="ARBA" id="ARBA00022692"/>
    </source>
</evidence>
<reference evidence="8" key="1">
    <citation type="journal article" date="2017" name="Genome Biol.">
        <title>Comparative genomics reveals high biological diversity and specific adaptations in the industrially and medically important fungal genus Aspergillus.</title>
        <authorList>
            <person name="de Vries R.P."/>
            <person name="Riley R."/>
            <person name="Wiebenga A."/>
            <person name="Aguilar-Osorio G."/>
            <person name="Amillis S."/>
            <person name="Uchima C.A."/>
            <person name="Anderluh G."/>
            <person name="Asadollahi M."/>
            <person name="Askin M."/>
            <person name="Barry K."/>
            <person name="Battaglia E."/>
            <person name="Bayram O."/>
            <person name="Benocci T."/>
            <person name="Braus-Stromeyer S.A."/>
            <person name="Caldana C."/>
            <person name="Canovas D."/>
            <person name="Cerqueira G.C."/>
            <person name="Chen F."/>
            <person name="Chen W."/>
            <person name="Choi C."/>
            <person name="Clum A."/>
            <person name="Dos Santos R.A."/>
            <person name="Damasio A.R."/>
            <person name="Diallinas G."/>
            <person name="Emri T."/>
            <person name="Fekete E."/>
            <person name="Flipphi M."/>
            <person name="Freyberg S."/>
            <person name="Gallo A."/>
            <person name="Gournas C."/>
            <person name="Habgood R."/>
            <person name="Hainaut M."/>
            <person name="Harispe M.L."/>
            <person name="Henrissat B."/>
            <person name="Hilden K.S."/>
            <person name="Hope R."/>
            <person name="Hossain A."/>
            <person name="Karabika E."/>
            <person name="Karaffa L."/>
            <person name="Karanyi Z."/>
            <person name="Krasevec N."/>
            <person name="Kuo A."/>
            <person name="Kusch H."/>
            <person name="LaButti K."/>
            <person name="Lagendijk E.L."/>
            <person name="Lapidus A."/>
            <person name="Levasseur A."/>
            <person name="Lindquist E."/>
            <person name="Lipzen A."/>
            <person name="Logrieco A.F."/>
            <person name="MacCabe A."/>
            <person name="Maekelae M.R."/>
            <person name="Malavazi I."/>
            <person name="Melin P."/>
            <person name="Meyer V."/>
            <person name="Mielnichuk N."/>
            <person name="Miskei M."/>
            <person name="Molnar A.P."/>
            <person name="Mule G."/>
            <person name="Ngan C.Y."/>
            <person name="Orejas M."/>
            <person name="Orosz E."/>
            <person name="Ouedraogo J.P."/>
            <person name="Overkamp K.M."/>
            <person name="Park H.-S."/>
            <person name="Perrone G."/>
            <person name="Piumi F."/>
            <person name="Punt P.J."/>
            <person name="Ram A.F."/>
            <person name="Ramon A."/>
            <person name="Rauscher S."/>
            <person name="Record E."/>
            <person name="Riano-Pachon D.M."/>
            <person name="Robert V."/>
            <person name="Roehrig J."/>
            <person name="Ruller R."/>
            <person name="Salamov A."/>
            <person name="Salih N.S."/>
            <person name="Samson R.A."/>
            <person name="Sandor E."/>
            <person name="Sanguinetti M."/>
            <person name="Schuetze T."/>
            <person name="Sepcic K."/>
            <person name="Shelest E."/>
            <person name="Sherlock G."/>
            <person name="Sophianopoulou V."/>
            <person name="Squina F.M."/>
            <person name="Sun H."/>
            <person name="Susca A."/>
            <person name="Todd R.B."/>
            <person name="Tsang A."/>
            <person name="Unkles S.E."/>
            <person name="van de Wiele N."/>
            <person name="van Rossen-Uffink D."/>
            <person name="Oliveira J.V."/>
            <person name="Vesth T.C."/>
            <person name="Visser J."/>
            <person name="Yu J.-H."/>
            <person name="Zhou M."/>
            <person name="Andersen M.R."/>
            <person name="Archer D.B."/>
            <person name="Baker S.E."/>
            <person name="Benoit I."/>
            <person name="Brakhage A.A."/>
            <person name="Braus G.H."/>
            <person name="Fischer R."/>
            <person name="Frisvad J.C."/>
            <person name="Goldman G.H."/>
            <person name="Houbraken J."/>
            <person name="Oakley B."/>
            <person name="Pocsi I."/>
            <person name="Scazzocchio C."/>
            <person name="Seiboth B."/>
            <person name="vanKuyk P.A."/>
            <person name="Wortman J."/>
            <person name="Dyer P.S."/>
            <person name="Grigoriev I.V."/>
        </authorList>
    </citation>
    <scope>NUCLEOTIDE SEQUENCE [LARGE SCALE GENOMIC DNA]</scope>
    <source>
        <strain evidence="8">CBS 134.48</strain>
    </source>
</reference>
<dbReference type="STRING" id="767770.A0A1L9NEP5"/>
<evidence type="ECO:0000313" key="8">
    <source>
        <dbReference type="Proteomes" id="UP000184304"/>
    </source>
</evidence>
<dbReference type="AlphaFoldDB" id="A0A1L9NEP5"/>
<feature type="transmembrane region" description="Helical" evidence="5">
    <location>
        <begin position="61"/>
        <end position="79"/>
    </location>
</feature>
<feature type="transmembrane region" description="Helical" evidence="5">
    <location>
        <begin position="221"/>
        <end position="240"/>
    </location>
</feature>
<dbReference type="InterPro" id="IPR011701">
    <property type="entry name" value="MFS"/>
</dbReference>
<gene>
    <name evidence="7" type="ORF">ASPTUDRAFT_160936</name>
</gene>
<comment type="subcellular location">
    <subcellularLocation>
        <location evidence="1">Membrane</location>
        <topology evidence="1">Multi-pass membrane protein</topology>
    </subcellularLocation>
</comment>
<keyword evidence="2 5" id="KW-0812">Transmembrane</keyword>
<evidence type="ECO:0000259" key="6">
    <source>
        <dbReference type="PROSITE" id="PS50850"/>
    </source>
</evidence>
<feature type="transmembrane region" description="Helical" evidence="5">
    <location>
        <begin position="295"/>
        <end position="317"/>
    </location>
</feature>
<dbReference type="PANTHER" id="PTHR23501:SF43">
    <property type="entry name" value="MULTIDRUG TRANSPORTER, PUTATIVE (AFU_ORTHOLOGUE AFUA_6G03040)-RELATED"/>
    <property type="match status" value="1"/>
</dbReference>
<dbReference type="PROSITE" id="PS50850">
    <property type="entry name" value="MFS"/>
    <property type="match status" value="1"/>
</dbReference>
<feature type="transmembrane region" description="Helical" evidence="5">
    <location>
        <begin position="497"/>
        <end position="517"/>
    </location>
</feature>
<feature type="transmembrane region" description="Helical" evidence="5">
    <location>
        <begin position="252"/>
        <end position="274"/>
    </location>
</feature>
<dbReference type="SUPFAM" id="SSF103473">
    <property type="entry name" value="MFS general substrate transporter"/>
    <property type="match status" value="1"/>
</dbReference>
<dbReference type="InterPro" id="IPR036259">
    <property type="entry name" value="MFS_trans_sf"/>
</dbReference>
<dbReference type="GO" id="GO:0005886">
    <property type="term" value="C:plasma membrane"/>
    <property type="evidence" value="ECO:0007669"/>
    <property type="project" value="TreeGrafter"/>
</dbReference>
<sequence length="527" mass="56967">MATTDFDQSLVWAGALSGIRLYLGAIGLGLAIFLTGVEASIVSTSLVTITNDLGGSLLAQFQRSLVIWSNCGTIFGVKWTLLTSNLFFVIFSGGCAAAQAVSQLIICRAFQGLAGAGVYSLTLFSFLRIVPYEQYDKISSVAGAILSLGLVLGPLFGGAIASGGSWRWVFLCNVPAGSLAFVLIFSVLPARFPDQPEASTDEFRPKSIRIWDKIVTSFRQLDLVGSFLIFTACSFIIAALQEGNFRLPWSSAMVISFLVISGLSWIAFIWWEWFIHRLDSEIIPMFPWRLTMNRAFMGAALGFFTTGLPLTVCVLNLPQRFQTVNGSSPIGAGVKLLAFALSCPIGIMVCSFLAGRLRVPFSYIALFGIIFQAIGLFLYSEIASTTKLWTGQFGYLALGGLGVGLSMATFTMIAPLVVNKKDQSIALGIGLQLRMLGGVLGVAASAAILNHYLQSRLSSILPPEELGALLETTEAILSFPPEIQISVREVFAMAYSAQIKLSAAFSVAQLLALAMIWRRPNIRYLKE</sequence>
<evidence type="ECO:0000256" key="4">
    <source>
        <dbReference type="ARBA" id="ARBA00023136"/>
    </source>
</evidence>
<evidence type="ECO:0000313" key="7">
    <source>
        <dbReference type="EMBL" id="OJI87737.1"/>
    </source>
</evidence>
<dbReference type="VEuPathDB" id="FungiDB:ASPTUDRAFT_160936"/>
<evidence type="ECO:0000256" key="5">
    <source>
        <dbReference type="SAM" id="Phobius"/>
    </source>
</evidence>
<feature type="domain" description="Major facilitator superfamily (MFS) profile" evidence="6">
    <location>
        <begin position="1"/>
        <end position="521"/>
    </location>
</feature>
<dbReference type="Proteomes" id="UP000184304">
    <property type="component" value="Unassembled WGS sequence"/>
</dbReference>
<protein>
    <recommendedName>
        <fullName evidence="6">Major facilitator superfamily (MFS) profile domain-containing protein</fullName>
    </recommendedName>
</protein>
<evidence type="ECO:0000256" key="1">
    <source>
        <dbReference type="ARBA" id="ARBA00004141"/>
    </source>
</evidence>
<dbReference type="Gene3D" id="1.20.1250.20">
    <property type="entry name" value="MFS general substrate transporter like domains"/>
    <property type="match status" value="2"/>
</dbReference>
<dbReference type="InterPro" id="IPR020846">
    <property type="entry name" value="MFS_dom"/>
</dbReference>
<dbReference type="Pfam" id="PF07690">
    <property type="entry name" value="MFS_1"/>
    <property type="match status" value="1"/>
</dbReference>
<keyword evidence="3 5" id="KW-1133">Transmembrane helix</keyword>
<keyword evidence="4 5" id="KW-0472">Membrane</keyword>
<dbReference type="GO" id="GO:0022857">
    <property type="term" value="F:transmembrane transporter activity"/>
    <property type="evidence" value="ECO:0007669"/>
    <property type="project" value="InterPro"/>
</dbReference>
<keyword evidence="8" id="KW-1185">Reference proteome</keyword>
<feature type="transmembrane region" description="Helical" evidence="5">
    <location>
        <begin position="392"/>
        <end position="418"/>
    </location>
</feature>
<evidence type="ECO:0000256" key="3">
    <source>
        <dbReference type="ARBA" id="ARBA00022989"/>
    </source>
</evidence>
<dbReference type="PANTHER" id="PTHR23501">
    <property type="entry name" value="MAJOR FACILITATOR SUPERFAMILY"/>
    <property type="match status" value="1"/>
</dbReference>
<dbReference type="OMA" id="HRIMEDI"/>
<feature type="transmembrane region" description="Helical" evidence="5">
    <location>
        <begin position="142"/>
        <end position="162"/>
    </location>
</feature>
<feature type="transmembrane region" description="Helical" evidence="5">
    <location>
        <begin position="361"/>
        <end position="380"/>
    </location>
</feature>
<feature type="transmembrane region" description="Helical" evidence="5">
    <location>
        <begin position="425"/>
        <end position="449"/>
    </location>
</feature>
<dbReference type="OrthoDB" id="440553at2759"/>
<feature type="transmembrane region" description="Helical" evidence="5">
    <location>
        <begin position="86"/>
        <end position="106"/>
    </location>
</feature>
<dbReference type="EMBL" id="KV878181">
    <property type="protein sequence ID" value="OJI87737.1"/>
    <property type="molecule type" value="Genomic_DNA"/>
</dbReference>
<proteinExistence type="predicted"/>
<feature type="transmembrane region" description="Helical" evidence="5">
    <location>
        <begin position="337"/>
        <end position="354"/>
    </location>
</feature>
<name>A0A1L9NEP5_ASPTC</name>
<feature type="transmembrane region" description="Helical" evidence="5">
    <location>
        <begin position="112"/>
        <end position="130"/>
    </location>
</feature>